<organism evidence="2 3">
    <name type="scientific">Thalassomonas haliotis</name>
    <dbReference type="NCBI Taxonomy" id="485448"/>
    <lineage>
        <taxon>Bacteria</taxon>
        <taxon>Pseudomonadati</taxon>
        <taxon>Pseudomonadota</taxon>
        <taxon>Gammaproteobacteria</taxon>
        <taxon>Alteromonadales</taxon>
        <taxon>Colwelliaceae</taxon>
        <taxon>Thalassomonas</taxon>
    </lineage>
</organism>
<dbReference type="Gene3D" id="3.40.1010.10">
    <property type="entry name" value="Cobalt-precorrin-4 Transmethylase, Domain 1"/>
    <property type="match status" value="1"/>
</dbReference>
<evidence type="ECO:0000313" key="2">
    <source>
        <dbReference type="EMBL" id="WDE13858.1"/>
    </source>
</evidence>
<dbReference type="Proteomes" id="UP001215231">
    <property type="component" value="Chromosome"/>
</dbReference>
<dbReference type="InterPro" id="IPR014777">
    <property type="entry name" value="4pyrrole_Mease_sub1"/>
</dbReference>
<reference evidence="2 3" key="1">
    <citation type="journal article" date="2022" name="Mar. Drugs">
        <title>Bioassay-Guided Fractionation Leads to the Detection of Cholic Acid Generated by the Rare Thalassomonas sp.</title>
        <authorList>
            <person name="Pheiffer F."/>
            <person name="Schneider Y.K."/>
            <person name="Hansen E.H."/>
            <person name="Andersen J.H."/>
            <person name="Isaksson J."/>
            <person name="Busche T."/>
            <person name="R C."/>
            <person name="Kalinowski J."/>
            <person name="Zyl L.V."/>
            <person name="Trindade M."/>
        </authorList>
    </citation>
    <scope>NUCLEOTIDE SEQUENCE [LARGE SCALE GENOMIC DNA]</scope>
    <source>
        <strain evidence="2 3">A5K-61T</strain>
    </source>
</reference>
<feature type="domain" description="Tetrapyrrole methylase" evidence="1">
    <location>
        <begin position="18"/>
        <end position="228"/>
    </location>
</feature>
<proteinExistence type="predicted"/>
<dbReference type="InterPro" id="IPR035996">
    <property type="entry name" value="4pyrrol_Methylase_sf"/>
</dbReference>
<sequence>MVDISDFSEKKEKVPGSLVCVGTGIGLAGQITIIAKSHIENADIVFAALPDSIADQWLQSLNPNFVNLQQFYVDGQVRTECYENMVSAILEAVRAGKNVVGAFYGHPGVFAWAPHESIRRARAEGFAAYMEPGISAEDCLYADLGIDPGSAGCQAFETSQLLFYKHIIDPSSLLILWQISLAGDHTLTTYDSNSRKLELTVQYLNQWYSNEHEVIIYEAPFLPTQKVRMDRIKLGELPQARLSMISTLVIPPAKKLELDHDTLAMFGLSAADLQFNKAQSQ</sequence>
<evidence type="ECO:0000259" key="1">
    <source>
        <dbReference type="Pfam" id="PF00590"/>
    </source>
</evidence>
<keyword evidence="3" id="KW-1185">Reference proteome</keyword>
<evidence type="ECO:0000313" key="3">
    <source>
        <dbReference type="Proteomes" id="UP001215231"/>
    </source>
</evidence>
<protein>
    <recommendedName>
        <fullName evidence="1">Tetrapyrrole methylase domain-containing protein</fullName>
    </recommendedName>
</protein>
<name>A0ABY7VK18_9GAMM</name>
<dbReference type="InterPro" id="IPR000878">
    <property type="entry name" value="4pyrrol_Mease"/>
</dbReference>
<dbReference type="Pfam" id="PF00590">
    <property type="entry name" value="TP_methylase"/>
    <property type="match status" value="1"/>
</dbReference>
<dbReference type="RefSeq" id="WP_274054306.1">
    <property type="nucleotide sequence ID" value="NZ_CP059693.1"/>
</dbReference>
<gene>
    <name evidence="2" type="ORF">H3N35_10695</name>
</gene>
<dbReference type="EMBL" id="CP059693">
    <property type="protein sequence ID" value="WDE13858.1"/>
    <property type="molecule type" value="Genomic_DNA"/>
</dbReference>
<dbReference type="SUPFAM" id="SSF53790">
    <property type="entry name" value="Tetrapyrrole methylase"/>
    <property type="match status" value="1"/>
</dbReference>
<accession>A0ABY7VK18</accession>
<dbReference type="CDD" id="cd19916">
    <property type="entry name" value="OphMA_like"/>
    <property type="match status" value="1"/>
</dbReference>